<evidence type="ECO:0000256" key="1">
    <source>
        <dbReference type="SAM" id="MobiDB-lite"/>
    </source>
</evidence>
<accession>A0A2T7PPE8</accession>
<dbReference type="AlphaFoldDB" id="A0A2T7PPE8"/>
<feature type="region of interest" description="Disordered" evidence="1">
    <location>
        <begin position="1"/>
        <end position="159"/>
    </location>
</feature>
<comment type="caution">
    <text evidence="2">The sequence shown here is derived from an EMBL/GenBank/DDBJ whole genome shotgun (WGS) entry which is preliminary data.</text>
</comment>
<dbReference type="EMBL" id="PZQS01000002">
    <property type="protein sequence ID" value="PVD35303.1"/>
    <property type="molecule type" value="Genomic_DNA"/>
</dbReference>
<name>A0A2T7PPE8_POMCA</name>
<dbReference type="Proteomes" id="UP000245119">
    <property type="component" value="Linkage Group LG2"/>
</dbReference>
<organism evidence="2 3">
    <name type="scientific">Pomacea canaliculata</name>
    <name type="common">Golden apple snail</name>
    <dbReference type="NCBI Taxonomy" id="400727"/>
    <lineage>
        <taxon>Eukaryota</taxon>
        <taxon>Metazoa</taxon>
        <taxon>Spiralia</taxon>
        <taxon>Lophotrochozoa</taxon>
        <taxon>Mollusca</taxon>
        <taxon>Gastropoda</taxon>
        <taxon>Caenogastropoda</taxon>
        <taxon>Architaenioglossa</taxon>
        <taxon>Ampullarioidea</taxon>
        <taxon>Ampullariidae</taxon>
        <taxon>Pomacea</taxon>
    </lineage>
</organism>
<sequence length="159" mass="17507">MTRIPHSRTTHSIRHSRTTHTGAGDDVRRAVTSGKHGGEKSVHQPGGGPLEADFREAIGRDVPPSRAPQDAGEKHQWPAQDLVGRRRVRGHGIVREPVAKLPPSLSTASDPRARDFNTRRRALYPTHPIPTPAYIPSPPDTDKQLCHPSDRQQDSPTLL</sequence>
<feature type="compositionally biased region" description="Pro residues" evidence="1">
    <location>
        <begin position="127"/>
        <end position="139"/>
    </location>
</feature>
<keyword evidence="3" id="KW-1185">Reference proteome</keyword>
<proteinExistence type="predicted"/>
<evidence type="ECO:0000313" key="3">
    <source>
        <dbReference type="Proteomes" id="UP000245119"/>
    </source>
</evidence>
<feature type="compositionally biased region" description="Basic residues" evidence="1">
    <location>
        <begin position="1"/>
        <end position="18"/>
    </location>
</feature>
<feature type="compositionally biased region" description="Basic and acidic residues" evidence="1">
    <location>
        <begin position="140"/>
        <end position="153"/>
    </location>
</feature>
<reference evidence="2 3" key="1">
    <citation type="submission" date="2018-04" db="EMBL/GenBank/DDBJ databases">
        <title>The genome of golden apple snail Pomacea canaliculata provides insight into stress tolerance and invasive adaptation.</title>
        <authorList>
            <person name="Liu C."/>
            <person name="Liu B."/>
            <person name="Ren Y."/>
            <person name="Zhang Y."/>
            <person name="Wang H."/>
            <person name="Li S."/>
            <person name="Jiang F."/>
            <person name="Yin L."/>
            <person name="Zhang G."/>
            <person name="Qian W."/>
            <person name="Fan W."/>
        </authorList>
    </citation>
    <scope>NUCLEOTIDE SEQUENCE [LARGE SCALE GENOMIC DNA]</scope>
    <source>
        <strain evidence="2">SZHN2017</strain>
        <tissue evidence="2">Muscle</tissue>
    </source>
</reference>
<protein>
    <submittedName>
        <fullName evidence="2">Uncharacterized protein</fullName>
    </submittedName>
</protein>
<gene>
    <name evidence="2" type="ORF">C0Q70_02263</name>
</gene>
<evidence type="ECO:0000313" key="2">
    <source>
        <dbReference type="EMBL" id="PVD35303.1"/>
    </source>
</evidence>